<dbReference type="PANTHER" id="PTHR43352">
    <property type="entry name" value="ACETYL-COA SYNTHETASE"/>
    <property type="match status" value="1"/>
</dbReference>
<dbReference type="AlphaFoldDB" id="A0AA43FT84"/>
<evidence type="ECO:0000313" key="5">
    <source>
        <dbReference type="Proteomes" id="UP001159663"/>
    </source>
</evidence>
<evidence type="ECO:0000256" key="1">
    <source>
        <dbReference type="ARBA" id="ARBA00022598"/>
    </source>
</evidence>
<evidence type="ECO:0000259" key="2">
    <source>
        <dbReference type="Pfam" id="PF00501"/>
    </source>
</evidence>
<dbReference type="GO" id="GO:0016878">
    <property type="term" value="F:acid-thiol ligase activity"/>
    <property type="evidence" value="ECO:0007669"/>
    <property type="project" value="TreeGrafter"/>
</dbReference>
<dbReference type="Gene3D" id="3.40.50.12780">
    <property type="entry name" value="N-terminal domain of ligase-like"/>
    <property type="match status" value="1"/>
</dbReference>
<feature type="domain" description="AMP-binding enzyme C-terminal" evidence="3">
    <location>
        <begin position="390"/>
        <end position="473"/>
    </location>
</feature>
<gene>
    <name evidence="4" type="ORF">L8R85_00675</name>
</gene>
<reference evidence="4" key="1">
    <citation type="submission" date="2022-01" db="EMBL/GenBank/DDBJ databases">
        <title>Vibrio aestuarianus Clade A and Clade B isolates are associated with Pacific oyster (Crassostrea gigas) disease outbreaks across Ireland.</title>
        <authorList>
            <person name="Coyle N."/>
            <person name="O'Toole C."/>
            <person name="Thomas J.C.L."/>
            <person name="Ryder D."/>
            <person name="Cheslett D."/>
            <person name="Feist S."/>
            <person name="Bean T."/>
            <person name="Joseph A."/>
            <person name="Waina A."/>
            <person name="Feil E."/>
            <person name="Verner-Jeffreys D.W."/>
        </authorList>
    </citation>
    <scope>NUCLEOTIDE SEQUENCE</scope>
    <source>
        <strain evidence="4">S/17/14 A</strain>
    </source>
</reference>
<name>A0AA43FT84_VIBSP</name>
<evidence type="ECO:0000259" key="3">
    <source>
        <dbReference type="Pfam" id="PF13193"/>
    </source>
</evidence>
<dbReference type="Pfam" id="PF00501">
    <property type="entry name" value="AMP-binding"/>
    <property type="match status" value="1"/>
</dbReference>
<dbReference type="PANTHER" id="PTHR43352:SF1">
    <property type="entry name" value="ANTHRANILATE--COA LIGASE"/>
    <property type="match status" value="1"/>
</dbReference>
<dbReference type="Gene3D" id="3.30.300.30">
    <property type="match status" value="1"/>
</dbReference>
<dbReference type="InterPro" id="IPR000873">
    <property type="entry name" value="AMP-dep_synth/lig_dom"/>
</dbReference>
<keyword evidence="1" id="KW-0436">Ligase</keyword>
<dbReference type="InterPro" id="IPR045851">
    <property type="entry name" value="AMP-bd_C_sf"/>
</dbReference>
<accession>A0AA43FT84</accession>
<sequence>MTQTVSYISLSELLSQNRAPESIVCFDDNSEITWQTFNDDLSQLVNLLSSSHFQRVAICTQDSCLFSVAFLACAVSKKHIILPGNYQPCALAELSEHFDCLLVDDSIGEVEVSEVCNIQTILNSKRSNTETPTLLVNDLAAIELAVIDPVSIDLASIDLDSIDLAAIHLTLFTSGSSGTPKAIDKTLEHLDIEIAQLDKNWGDLLKGNRVHSTVSHQHIYGLLFRVLWPLCSGVPFARHNLEYPEQILSHANKQSVLISSPALLKRLKHETKSAQLAGVFSSGGPLPTESAHQALNLLGHLPIEVFGSTETGGIAFRQQQSAQTPWQLFDCIEASLNSENCIKLLSPYIDKNNWYQTADECEMVSSNQFILKGRTDRVIKIEEKRVSLVEVEKRLEQLPWISECVVIPFEEPERLILASVLVLSDQGQAKLATMSKGKFWLMLRSELRKWLEPIAIPRKYRVVDEIPLNSQGKRLTSHIEQLVKS</sequence>
<dbReference type="GO" id="GO:0044550">
    <property type="term" value="P:secondary metabolite biosynthetic process"/>
    <property type="evidence" value="ECO:0007669"/>
    <property type="project" value="TreeGrafter"/>
</dbReference>
<dbReference type="InterPro" id="IPR042099">
    <property type="entry name" value="ANL_N_sf"/>
</dbReference>
<evidence type="ECO:0000313" key="4">
    <source>
        <dbReference type="EMBL" id="MDH5919526.1"/>
    </source>
</evidence>
<proteinExistence type="predicted"/>
<comment type="caution">
    <text evidence="4">The sequence shown here is derived from an EMBL/GenBank/DDBJ whole genome shotgun (WGS) entry which is preliminary data.</text>
</comment>
<dbReference type="Proteomes" id="UP001159663">
    <property type="component" value="Unassembled WGS sequence"/>
</dbReference>
<dbReference type="InterPro" id="IPR025110">
    <property type="entry name" value="AMP-bd_C"/>
</dbReference>
<dbReference type="SUPFAM" id="SSF56801">
    <property type="entry name" value="Acetyl-CoA synthetase-like"/>
    <property type="match status" value="1"/>
</dbReference>
<dbReference type="EMBL" id="JAKMYX010000001">
    <property type="protein sequence ID" value="MDH5919526.1"/>
    <property type="molecule type" value="Genomic_DNA"/>
</dbReference>
<organism evidence="4 5">
    <name type="scientific">Vibrio splendidus</name>
    <dbReference type="NCBI Taxonomy" id="29497"/>
    <lineage>
        <taxon>Bacteria</taxon>
        <taxon>Pseudomonadati</taxon>
        <taxon>Pseudomonadota</taxon>
        <taxon>Gammaproteobacteria</taxon>
        <taxon>Vibrionales</taxon>
        <taxon>Vibrionaceae</taxon>
        <taxon>Vibrio</taxon>
    </lineage>
</organism>
<feature type="domain" description="AMP-dependent synthetase/ligase" evidence="2">
    <location>
        <begin position="17"/>
        <end position="318"/>
    </location>
</feature>
<protein>
    <submittedName>
        <fullName evidence="4">AMP-binding protein</fullName>
    </submittedName>
</protein>
<dbReference type="RefSeq" id="WP_280533434.1">
    <property type="nucleotide sequence ID" value="NZ_JAKMYX010000001.1"/>
</dbReference>
<dbReference type="Pfam" id="PF13193">
    <property type="entry name" value="AMP-binding_C"/>
    <property type="match status" value="1"/>
</dbReference>